<proteinExistence type="predicted"/>
<gene>
    <name evidence="1" type="ORF">LCGC14_1515830</name>
</gene>
<organism evidence="1">
    <name type="scientific">marine sediment metagenome</name>
    <dbReference type="NCBI Taxonomy" id="412755"/>
    <lineage>
        <taxon>unclassified sequences</taxon>
        <taxon>metagenomes</taxon>
        <taxon>ecological metagenomes</taxon>
    </lineage>
</organism>
<accession>A0A0F9M169</accession>
<dbReference type="EMBL" id="LAZR01011178">
    <property type="protein sequence ID" value="KKM63012.1"/>
    <property type="molecule type" value="Genomic_DNA"/>
</dbReference>
<comment type="caution">
    <text evidence="1">The sequence shown here is derived from an EMBL/GenBank/DDBJ whole genome shotgun (WGS) entry which is preliminary data.</text>
</comment>
<protein>
    <submittedName>
        <fullName evidence="1">Uncharacterized protein</fullName>
    </submittedName>
</protein>
<sequence>MAKSKTIRVTPNVQKCLEELKAVVKSMPAGEKKERAEGVISYLSSTFKGKPQPGQGRACGGGRLVIK</sequence>
<name>A0A0F9M169_9ZZZZ</name>
<evidence type="ECO:0000313" key="1">
    <source>
        <dbReference type="EMBL" id="KKM63012.1"/>
    </source>
</evidence>
<dbReference type="AlphaFoldDB" id="A0A0F9M169"/>
<reference evidence="1" key="1">
    <citation type="journal article" date="2015" name="Nature">
        <title>Complex archaea that bridge the gap between prokaryotes and eukaryotes.</title>
        <authorList>
            <person name="Spang A."/>
            <person name="Saw J.H."/>
            <person name="Jorgensen S.L."/>
            <person name="Zaremba-Niedzwiedzka K."/>
            <person name="Martijn J."/>
            <person name="Lind A.E."/>
            <person name="van Eijk R."/>
            <person name="Schleper C."/>
            <person name="Guy L."/>
            <person name="Ettema T.J."/>
        </authorList>
    </citation>
    <scope>NUCLEOTIDE SEQUENCE</scope>
</reference>